<dbReference type="Gene3D" id="3.90.245.10">
    <property type="entry name" value="Ribonucleoside hydrolase-like"/>
    <property type="match status" value="1"/>
</dbReference>
<evidence type="ECO:0000313" key="1">
    <source>
        <dbReference type="EMBL" id="KAH7109881.1"/>
    </source>
</evidence>
<dbReference type="EMBL" id="JAGMWT010000030">
    <property type="protein sequence ID" value="KAH7109881.1"/>
    <property type="molecule type" value="Genomic_DNA"/>
</dbReference>
<protein>
    <submittedName>
        <fullName evidence="1">Uncharacterized protein</fullName>
    </submittedName>
</protein>
<comment type="caution">
    <text evidence="1">The sequence shown here is derived from an EMBL/GenBank/DDBJ whole genome shotgun (WGS) entry which is preliminary data.</text>
</comment>
<organism evidence="1 2">
    <name type="scientific">Dendryphion nanum</name>
    <dbReference type="NCBI Taxonomy" id="256645"/>
    <lineage>
        <taxon>Eukaryota</taxon>
        <taxon>Fungi</taxon>
        <taxon>Dikarya</taxon>
        <taxon>Ascomycota</taxon>
        <taxon>Pezizomycotina</taxon>
        <taxon>Dothideomycetes</taxon>
        <taxon>Pleosporomycetidae</taxon>
        <taxon>Pleosporales</taxon>
        <taxon>Torulaceae</taxon>
        <taxon>Dendryphion</taxon>
    </lineage>
</organism>
<sequence length="847" mass="97553">MATQISSTYLTAYSKGTTERPLDENHVPRTTVFSPQLVEWNKISKARFDARINSLNQSQDWVQEEKRYKAWDILWHQSDIKTRREMEAKQGRIPALWIYTDFPKDLDDPLKFAMIAHAVRDKRILILGIVCSINPEEWRAIALKWFLECLGIEHVPIAFGTGAIRGMYAGTHFPNDFEFSYLSQIPDTSIYRNKLENHHPERYYGLRHDSEDLHIAFGVNMFRQARLARQKVRMCLLTSFCDVNRFVKFLRSYDPQLLWDVLSEEHMQAGASVDDPDWNHGKGPNVYGEQVRPDKMATNNKFDWQSSIDHMQDLDRDQIEYQKLYQREYQKMYQRECQLQRRIHWTVQTKEAALKIPITRQEFDDVFDNKYKKSKLTGIYLRRTYAADYLVSICKGQLETYFMDTLYEETQYHGDVHTAEWYITLRLPCKRPNAYEVEGYVLTIMDLLEKNGWLQQHRSHIESELVKYRSEIAKLPDKKILRSKVACTALRYILEMLADMVALRDAGSIASHIVALGSIFKKRYTEALRNVSKNKIRTKDPRKIAPKACREALKILYSDSRTYSMPLETEKAKDIVNQQLQRMLYEAARVLGDKSISDFQPPEINNVNTVFNALWEKSGQTEWDGKCKVMEMLTPAPDWLNMQQFLFDPIKYDVNILVYDAIAGLCATSDAISGPCATSDAIAGRYATSNAIANSVIDKGLRNKPYIVWKGNMQSIVGYTAKTDDKTSQAAEQGVDNLWAGVKYNIVQSWQRSIYQPASLVGDFTGSKMLQGPQIQQPYLMQQPQYRSQAVTQGSGQLVIDTTLLYRGSTQSGFAPSTAKKTHQCTFDSSKGSAHYPEHLGFVGLTN</sequence>
<reference evidence="1" key="1">
    <citation type="journal article" date="2021" name="Nat. Commun.">
        <title>Genetic determinants of endophytism in the Arabidopsis root mycobiome.</title>
        <authorList>
            <person name="Mesny F."/>
            <person name="Miyauchi S."/>
            <person name="Thiergart T."/>
            <person name="Pickel B."/>
            <person name="Atanasova L."/>
            <person name="Karlsson M."/>
            <person name="Huettel B."/>
            <person name="Barry K.W."/>
            <person name="Haridas S."/>
            <person name="Chen C."/>
            <person name="Bauer D."/>
            <person name="Andreopoulos W."/>
            <person name="Pangilinan J."/>
            <person name="LaButti K."/>
            <person name="Riley R."/>
            <person name="Lipzen A."/>
            <person name="Clum A."/>
            <person name="Drula E."/>
            <person name="Henrissat B."/>
            <person name="Kohler A."/>
            <person name="Grigoriev I.V."/>
            <person name="Martin F.M."/>
            <person name="Hacquard S."/>
        </authorList>
    </citation>
    <scope>NUCLEOTIDE SEQUENCE</scope>
    <source>
        <strain evidence="1">MPI-CAGE-CH-0243</strain>
    </source>
</reference>
<dbReference type="GO" id="GO:0016799">
    <property type="term" value="F:hydrolase activity, hydrolyzing N-glycosyl compounds"/>
    <property type="evidence" value="ECO:0007669"/>
    <property type="project" value="InterPro"/>
</dbReference>
<dbReference type="OrthoDB" id="2564527at2759"/>
<name>A0A9P9CZF0_9PLEO</name>
<gene>
    <name evidence="1" type="ORF">B0J11DRAFT_586423</name>
</gene>
<dbReference type="InterPro" id="IPR036452">
    <property type="entry name" value="Ribo_hydro-like"/>
</dbReference>
<dbReference type="Proteomes" id="UP000700596">
    <property type="component" value="Unassembled WGS sequence"/>
</dbReference>
<evidence type="ECO:0000313" key="2">
    <source>
        <dbReference type="Proteomes" id="UP000700596"/>
    </source>
</evidence>
<accession>A0A9P9CZF0</accession>
<proteinExistence type="predicted"/>
<keyword evidence="2" id="KW-1185">Reference proteome</keyword>
<dbReference type="AlphaFoldDB" id="A0A9P9CZF0"/>